<dbReference type="SUPFAM" id="SSF55205">
    <property type="entry name" value="EPT/RTPC-like"/>
    <property type="match status" value="2"/>
</dbReference>
<evidence type="ECO:0000256" key="1">
    <source>
        <dbReference type="ARBA" id="ARBA00009206"/>
    </source>
</evidence>
<dbReference type="PANTHER" id="PTHR11096">
    <property type="entry name" value="RNA 3' TERMINAL PHOSPHATE CYCLASE"/>
    <property type="match status" value="1"/>
</dbReference>
<feature type="binding site" evidence="10">
    <location>
        <begin position="297"/>
        <end position="301"/>
    </location>
    <ligand>
        <name>ATP</name>
        <dbReference type="ChEBI" id="CHEBI:30616"/>
    </ligand>
</feature>
<keyword evidence="14" id="KW-1185">Reference proteome</keyword>
<evidence type="ECO:0000256" key="9">
    <source>
        <dbReference type="PIRSR" id="PIRSR005378-1"/>
    </source>
</evidence>
<dbReference type="InterPro" id="IPR020719">
    <property type="entry name" value="RNA3'_term_phos_cycl-like_CS"/>
</dbReference>
<dbReference type="EC" id="6.5.1.4" evidence="2"/>
<accession>A0A0D7BBU4</accession>
<dbReference type="PROSITE" id="PS01287">
    <property type="entry name" value="RTC"/>
    <property type="match status" value="1"/>
</dbReference>
<evidence type="ECO:0000256" key="5">
    <source>
        <dbReference type="ARBA" id="ARBA00022741"/>
    </source>
</evidence>
<evidence type="ECO:0000256" key="4">
    <source>
        <dbReference type="ARBA" id="ARBA00022598"/>
    </source>
</evidence>
<dbReference type="PANTHER" id="PTHR11096:SF0">
    <property type="entry name" value="RNA 3'-TERMINAL PHOSPHATE CYCLASE"/>
    <property type="match status" value="1"/>
</dbReference>
<dbReference type="SUPFAM" id="SSF52913">
    <property type="entry name" value="RNA 3'-terminal phosphate cyclase, RPTC, insert domain"/>
    <property type="match status" value="1"/>
</dbReference>
<evidence type="ECO:0000256" key="3">
    <source>
        <dbReference type="ARBA" id="ARBA00021428"/>
    </source>
</evidence>
<feature type="binding site" evidence="10">
    <location>
        <position position="103"/>
    </location>
    <ligand>
        <name>ATP</name>
        <dbReference type="ChEBI" id="CHEBI:30616"/>
    </ligand>
</feature>
<dbReference type="Pfam" id="PF05189">
    <property type="entry name" value="RTC_insert"/>
    <property type="match status" value="1"/>
</dbReference>
<evidence type="ECO:0000256" key="7">
    <source>
        <dbReference type="ARBA" id="ARBA00032543"/>
    </source>
</evidence>
<evidence type="ECO:0000256" key="8">
    <source>
        <dbReference type="ARBA" id="ARBA00045867"/>
    </source>
</evidence>
<evidence type="ECO:0000313" key="14">
    <source>
        <dbReference type="Proteomes" id="UP000054007"/>
    </source>
</evidence>
<dbReference type="GO" id="GO:0005634">
    <property type="term" value="C:nucleus"/>
    <property type="evidence" value="ECO:0007669"/>
    <property type="project" value="TreeGrafter"/>
</dbReference>
<feature type="domain" description="RNA 3'-terminal phosphate cyclase insert" evidence="12">
    <location>
        <begin position="188"/>
        <end position="288"/>
    </location>
</feature>
<dbReference type="GO" id="GO:0003963">
    <property type="term" value="F:RNA-3'-phosphate cyclase activity"/>
    <property type="evidence" value="ECO:0007669"/>
    <property type="project" value="UniProtKB-EC"/>
</dbReference>
<dbReference type="InterPro" id="IPR000228">
    <property type="entry name" value="RNA3'_term_phos_cyc"/>
</dbReference>
<dbReference type="GO" id="GO:0005524">
    <property type="term" value="F:ATP binding"/>
    <property type="evidence" value="ECO:0007669"/>
    <property type="project" value="UniProtKB-KW"/>
</dbReference>
<dbReference type="STRING" id="1314674.A0A0D7BBU4"/>
<comment type="similarity">
    <text evidence="1">Belongs to the RNA 3'-terminal cyclase family. Type 1 subfamily.</text>
</comment>
<dbReference type="Gene3D" id="3.65.10.20">
    <property type="entry name" value="RNA 3'-terminal phosphate cyclase domain"/>
    <property type="match status" value="1"/>
</dbReference>
<dbReference type="PIRSF" id="PIRSF005378">
    <property type="entry name" value="RNA3'_term_phos_cycl_euk"/>
    <property type="match status" value="1"/>
</dbReference>
<name>A0A0D7BBU4_9AGAR</name>
<evidence type="ECO:0000259" key="12">
    <source>
        <dbReference type="Pfam" id="PF05189"/>
    </source>
</evidence>
<dbReference type="EMBL" id="KN880512">
    <property type="protein sequence ID" value="KIY67988.1"/>
    <property type="molecule type" value="Genomic_DNA"/>
</dbReference>
<keyword evidence="5 10" id="KW-0547">Nucleotide-binding</keyword>
<evidence type="ECO:0000256" key="2">
    <source>
        <dbReference type="ARBA" id="ARBA00012725"/>
    </source>
</evidence>
<evidence type="ECO:0000259" key="11">
    <source>
        <dbReference type="Pfam" id="PF01137"/>
    </source>
</evidence>
<gene>
    <name evidence="13" type="ORF">CYLTODRAFT_396083</name>
</gene>
<dbReference type="Proteomes" id="UP000054007">
    <property type="component" value="Unassembled WGS sequence"/>
</dbReference>
<evidence type="ECO:0000256" key="10">
    <source>
        <dbReference type="PIRSR" id="PIRSR005378-2"/>
    </source>
</evidence>
<proteinExistence type="inferred from homology"/>
<dbReference type="AlphaFoldDB" id="A0A0D7BBU4"/>
<dbReference type="HAMAP" id="MF_00200">
    <property type="entry name" value="RTC"/>
    <property type="match status" value="1"/>
</dbReference>
<dbReference type="OrthoDB" id="25029at2759"/>
<dbReference type="FunFam" id="3.30.360.20:FF:000002">
    <property type="entry name" value="RNA terminal phosphate cyclase-like 1"/>
    <property type="match status" value="1"/>
</dbReference>
<dbReference type="InterPro" id="IPR037136">
    <property type="entry name" value="RNA3'_phos_cyclase_dom_sf"/>
</dbReference>
<dbReference type="InterPro" id="IPR013792">
    <property type="entry name" value="RNA3'P_cycl/enolpyr_Trfase_a/b"/>
</dbReference>
<dbReference type="InterPro" id="IPR013791">
    <property type="entry name" value="RNA3'-term_phos_cycl_insert"/>
</dbReference>
<dbReference type="InterPro" id="IPR036553">
    <property type="entry name" value="RPTC_insert"/>
</dbReference>
<keyword evidence="4" id="KW-0436">Ligase</keyword>
<reference evidence="13 14" key="1">
    <citation type="journal article" date="2015" name="Fungal Genet. Biol.">
        <title>Evolution of novel wood decay mechanisms in Agaricales revealed by the genome sequences of Fistulina hepatica and Cylindrobasidium torrendii.</title>
        <authorList>
            <person name="Floudas D."/>
            <person name="Held B.W."/>
            <person name="Riley R."/>
            <person name="Nagy L.G."/>
            <person name="Koehler G."/>
            <person name="Ransdell A.S."/>
            <person name="Younus H."/>
            <person name="Chow J."/>
            <person name="Chiniquy J."/>
            <person name="Lipzen A."/>
            <person name="Tritt A."/>
            <person name="Sun H."/>
            <person name="Haridas S."/>
            <person name="LaButti K."/>
            <person name="Ohm R.A."/>
            <person name="Kues U."/>
            <person name="Blanchette R.A."/>
            <person name="Grigoriev I.V."/>
            <person name="Minto R.E."/>
            <person name="Hibbett D.S."/>
        </authorList>
    </citation>
    <scope>NUCLEOTIDE SEQUENCE [LARGE SCALE GENOMIC DNA]</scope>
    <source>
        <strain evidence="13 14">FP15055 ss-10</strain>
    </source>
</reference>
<feature type="active site" description="Tele-AMP-histidine intermediate" evidence="9">
    <location>
        <position position="325"/>
    </location>
</feature>
<comment type="catalytic activity">
    <reaction evidence="6">
        <text>a 3'-end 3'-phospho-ribonucleotide-RNA + ATP = a 3'-end 2',3'-cyclophospho-ribonucleotide-RNA + AMP + diphosphate</text>
        <dbReference type="Rhea" id="RHEA:23976"/>
        <dbReference type="Rhea" id="RHEA-COMP:10463"/>
        <dbReference type="Rhea" id="RHEA-COMP:10464"/>
        <dbReference type="ChEBI" id="CHEBI:30616"/>
        <dbReference type="ChEBI" id="CHEBI:33019"/>
        <dbReference type="ChEBI" id="CHEBI:83062"/>
        <dbReference type="ChEBI" id="CHEBI:83064"/>
        <dbReference type="ChEBI" id="CHEBI:456215"/>
        <dbReference type="EC" id="6.5.1.4"/>
    </reaction>
</comment>
<dbReference type="Pfam" id="PF01137">
    <property type="entry name" value="RTC"/>
    <property type="match status" value="1"/>
</dbReference>
<feature type="domain" description="RNA 3'-terminal phosphate cyclase" evidence="11">
    <location>
        <begin position="11"/>
        <end position="343"/>
    </location>
</feature>
<comment type="function">
    <text evidence="8">Catalyzes the conversion of 3'-phosphate to a 2',3'-cyclic phosphodiester at the end of RNA. The mechanism of action of the enzyme occurs in 3 steps: (A) adenylation of the enzyme by ATP; (B) transfer of adenylate to an RNA-N3'P to produce RNA-N3'PP5'A; (C) and attack of the adjacent 2'-hydroxyl on the 3'-phosphorus in the diester linkage to produce the cyclic end product. Likely functions in some aspects of cellular RNA processing. Function plays an important role in regulating axon regeneration by inhibiting central nervous system (CNS) axon regeneration following optic nerve injury.</text>
</comment>
<protein>
    <recommendedName>
        <fullName evidence="3">RNA 3'-terminal phosphate cyclase</fullName>
        <ecNumber evidence="2">6.5.1.4</ecNumber>
    </recommendedName>
    <alternativeName>
        <fullName evidence="7">RNA terminal phosphate cyclase domain-containing protein 1</fullName>
    </alternativeName>
</protein>
<dbReference type="InterPro" id="IPR017770">
    <property type="entry name" value="RNA3'_term_phos_cyc_type_1"/>
</dbReference>
<evidence type="ECO:0000256" key="6">
    <source>
        <dbReference type="ARBA" id="ARBA00024481"/>
    </source>
</evidence>
<organism evidence="13 14">
    <name type="scientific">Cylindrobasidium torrendii FP15055 ss-10</name>
    <dbReference type="NCBI Taxonomy" id="1314674"/>
    <lineage>
        <taxon>Eukaryota</taxon>
        <taxon>Fungi</taxon>
        <taxon>Dikarya</taxon>
        <taxon>Basidiomycota</taxon>
        <taxon>Agaricomycotina</taxon>
        <taxon>Agaricomycetes</taxon>
        <taxon>Agaricomycetidae</taxon>
        <taxon>Agaricales</taxon>
        <taxon>Marasmiineae</taxon>
        <taxon>Physalacriaceae</taxon>
        <taxon>Cylindrobasidium</taxon>
    </lineage>
</organism>
<keyword evidence="10" id="KW-0067">ATP-binding</keyword>
<dbReference type="NCBIfam" id="TIGR03399">
    <property type="entry name" value="RNA_3prim_cycl"/>
    <property type="match status" value="1"/>
</dbReference>
<evidence type="ECO:0000313" key="13">
    <source>
        <dbReference type="EMBL" id="KIY67988.1"/>
    </source>
</evidence>
<dbReference type="GO" id="GO:0006396">
    <property type="term" value="P:RNA processing"/>
    <property type="evidence" value="ECO:0007669"/>
    <property type="project" value="InterPro"/>
</dbReference>
<sequence length="360" mass="37478">MTPILIDGSVLEGGGQILRNAIAYSALLSKPVKIHNIRASRRPPGLKNQHRTGLELAARIASAELKGATNGSSEIEFNPGRLQLPGHFTGDAITAGSTTLLLQIALPLLLLSKTSGSSTLTLKGGTNASNAPQIDYTQNVFLPFARKHFGLEATLEIKRRGYFPKGGGEVFVEVHPSATPLKACNVSERGDVVAVKGIAHVAGIPAHLAKSMADSAAEALRASLGDTLAIDIQNTREKNNNTAGAGSGIVLWAEVNGVGAIGGSALGSKGKSPAAVGKEAAEELLKGLESGGCVDEYMQDQIIILMALASGLSEVRCGKGALELHTKTAIWVAEQMTDAKFEVDELPTHTLVRCTGMGHA</sequence>
<dbReference type="InterPro" id="IPR023797">
    <property type="entry name" value="RNA3'_phos_cyclase_dom"/>
</dbReference>
<dbReference type="Gene3D" id="3.30.360.20">
    <property type="entry name" value="RNA 3'-terminal phosphate cyclase, insert domain"/>
    <property type="match status" value="1"/>
</dbReference>